<keyword evidence="2" id="KW-0732">Signal</keyword>
<evidence type="ECO:0000313" key="4">
    <source>
        <dbReference type="RefSeq" id="XP_032327841.1"/>
    </source>
</evidence>
<dbReference type="InterPro" id="IPR001981">
    <property type="entry name" value="Colipase"/>
</dbReference>
<feature type="region of interest" description="Disordered" evidence="1">
    <location>
        <begin position="190"/>
        <end position="230"/>
    </location>
</feature>
<dbReference type="GO" id="GO:0007586">
    <property type="term" value="P:digestion"/>
    <property type="evidence" value="ECO:0007669"/>
    <property type="project" value="InterPro"/>
</dbReference>
<dbReference type="SUPFAM" id="SSF57190">
    <property type="entry name" value="Colipase-like"/>
    <property type="match status" value="1"/>
</dbReference>
<evidence type="ECO:0000256" key="2">
    <source>
        <dbReference type="SAM" id="SignalP"/>
    </source>
</evidence>
<dbReference type="Proteomes" id="UP000694856">
    <property type="component" value="Chromosome 32"/>
</dbReference>
<dbReference type="Gene3D" id="2.10.80.10">
    <property type="entry name" value="Lipase, subunit A"/>
    <property type="match status" value="1"/>
</dbReference>
<name>A0A8B8SC85_CAMFR</name>
<accession>A0A8B8SC85</accession>
<dbReference type="GO" id="GO:0005576">
    <property type="term" value="C:extracellular region"/>
    <property type="evidence" value="ECO:0007669"/>
    <property type="project" value="InterPro"/>
</dbReference>
<feature type="signal peptide" evidence="2">
    <location>
        <begin position="1"/>
        <end position="19"/>
    </location>
</feature>
<dbReference type="KEGG" id="cfr:116660987"/>
<dbReference type="AlphaFoldDB" id="A0A8B8SC85"/>
<sequence length="230" mass="25218">MASARRLLLLLCLLPASLAWRRKGLGQSYKWIGEACERHEECQSSCCVKNSLSPQKFCTPRNVFQQCLSWQKPNGHSCQGHSECQSGCCTTNGYRPQMFCTARTLFLQCLPWRKPRGDFCLKHSECRSKCCVRLSELSRHRCVPRSGILAQCLPPVSPGLRLQRWTGLCFPLLQQEHEGAAEGTAVGGWGCSGPAGGSTPPPGTDTCRAGPPRPDPPPPPSHLLLESSMG</sequence>
<evidence type="ECO:0000313" key="3">
    <source>
        <dbReference type="Proteomes" id="UP000694856"/>
    </source>
</evidence>
<feature type="chain" id="PRO_5034521955" evidence="2">
    <location>
        <begin position="20"/>
        <end position="230"/>
    </location>
</feature>
<organism evidence="3 4">
    <name type="scientific">Camelus ferus</name>
    <name type="common">Wild bactrian camel</name>
    <name type="synonym">Camelus bactrianus ferus</name>
    <dbReference type="NCBI Taxonomy" id="419612"/>
    <lineage>
        <taxon>Eukaryota</taxon>
        <taxon>Metazoa</taxon>
        <taxon>Chordata</taxon>
        <taxon>Craniata</taxon>
        <taxon>Vertebrata</taxon>
        <taxon>Euteleostomi</taxon>
        <taxon>Mammalia</taxon>
        <taxon>Eutheria</taxon>
        <taxon>Laurasiatheria</taxon>
        <taxon>Artiodactyla</taxon>
        <taxon>Tylopoda</taxon>
        <taxon>Camelidae</taxon>
        <taxon>Camelus</taxon>
    </lineage>
</organism>
<dbReference type="GO" id="GO:0008047">
    <property type="term" value="F:enzyme activator activity"/>
    <property type="evidence" value="ECO:0007669"/>
    <property type="project" value="InterPro"/>
</dbReference>
<dbReference type="PANTHER" id="PTHR10041">
    <property type="entry name" value="COLIPASE"/>
    <property type="match status" value="1"/>
</dbReference>
<dbReference type="Pfam" id="PF15083">
    <property type="entry name" value="Colipase-like"/>
    <property type="match status" value="1"/>
</dbReference>
<dbReference type="PANTHER" id="PTHR10041:SF5">
    <property type="entry name" value="LEUCINE-RICH COLIPASE-LIKE PROTEIN 1"/>
    <property type="match status" value="1"/>
</dbReference>
<keyword evidence="3" id="KW-1185">Reference proteome</keyword>
<dbReference type="CTD" id="100507055"/>
<dbReference type="RefSeq" id="XP_032327841.1">
    <property type="nucleotide sequence ID" value="XM_032471950.1"/>
</dbReference>
<evidence type="ECO:0000256" key="1">
    <source>
        <dbReference type="SAM" id="MobiDB-lite"/>
    </source>
</evidence>
<protein>
    <submittedName>
        <fullName evidence="4">Leucine-rich colipase-like protein 1 isoform X1</fullName>
    </submittedName>
</protein>
<proteinExistence type="predicted"/>
<feature type="compositionally biased region" description="Pro residues" evidence="1">
    <location>
        <begin position="211"/>
        <end position="221"/>
    </location>
</feature>
<reference evidence="4" key="1">
    <citation type="submission" date="2025-08" db="UniProtKB">
        <authorList>
            <consortium name="RefSeq"/>
        </authorList>
    </citation>
    <scope>IDENTIFICATION</scope>
    <source>
        <tissue evidence="4">Ear skin</tissue>
    </source>
</reference>
<dbReference type="GO" id="GO:0016042">
    <property type="term" value="P:lipid catabolic process"/>
    <property type="evidence" value="ECO:0007669"/>
    <property type="project" value="InterPro"/>
</dbReference>
<dbReference type="GeneID" id="116660987"/>
<gene>
    <name evidence="4" type="primary">LRCOL1</name>
</gene>